<comment type="caution">
    <text evidence="1">The sequence shown here is derived from an EMBL/GenBank/DDBJ whole genome shotgun (WGS) entry which is preliminary data.</text>
</comment>
<sequence length="277" mass="29598">GGMAGPPYTLDKAGATYVLTRDIVADSTAFRITAQNVTLDLNGHAVTFNDKYGAAEAVDSSKNIRTAFHRFTGAPGIVGVRGSDGAKLFNGFIVQGRGGSGNVCDPILGVRATEIAGVALDYYGYQMNGFIWAGRVDELHHNVVKDKGTELVDRHWAVSAVSGCKKVHHNLIKRCRQRGISGGDQITHNEIYQDSYATNSLGISGKEVRGNRILGGGVHICAISWSPGMQVIGNLVHLQAERTKTVRWSEYGSGRARGSSCNGIRLTQYGSGNTESS</sequence>
<name>X0SZL4_9ZZZZ</name>
<reference evidence="1" key="1">
    <citation type="journal article" date="2014" name="Front. Microbiol.">
        <title>High frequency of phylogenetically diverse reductive dehalogenase-homologous genes in deep subseafloor sedimentary metagenomes.</title>
        <authorList>
            <person name="Kawai M."/>
            <person name="Futagami T."/>
            <person name="Toyoda A."/>
            <person name="Takaki Y."/>
            <person name="Nishi S."/>
            <person name="Hori S."/>
            <person name="Arai W."/>
            <person name="Tsubouchi T."/>
            <person name="Morono Y."/>
            <person name="Uchiyama I."/>
            <person name="Ito T."/>
            <person name="Fujiyama A."/>
            <person name="Inagaki F."/>
            <person name="Takami H."/>
        </authorList>
    </citation>
    <scope>NUCLEOTIDE SEQUENCE</scope>
    <source>
        <strain evidence="1">Expedition CK06-06</strain>
    </source>
</reference>
<evidence type="ECO:0008006" key="2">
    <source>
        <dbReference type="Google" id="ProtNLM"/>
    </source>
</evidence>
<proteinExistence type="predicted"/>
<evidence type="ECO:0000313" key="1">
    <source>
        <dbReference type="EMBL" id="GAF86409.1"/>
    </source>
</evidence>
<feature type="non-terminal residue" evidence="1">
    <location>
        <position position="277"/>
    </location>
</feature>
<dbReference type="EMBL" id="BARS01017622">
    <property type="protein sequence ID" value="GAF86409.1"/>
    <property type="molecule type" value="Genomic_DNA"/>
</dbReference>
<gene>
    <name evidence="1" type="ORF">S01H1_28801</name>
</gene>
<organism evidence="1">
    <name type="scientific">marine sediment metagenome</name>
    <dbReference type="NCBI Taxonomy" id="412755"/>
    <lineage>
        <taxon>unclassified sequences</taxon>
        <taxon>metagenomes</taxon>
        <taxon>ecological metagenomes</taxon>
    </lineage>
</organism>
<dbReference type="AlphaFoldDB" id="X0SZL4"/>
<feature type="non-terminal residue" evidence="1">
    <location>
        <position position="1"/>
    </location>
</feature>
<protein>
    <recommendedName>
        <fullName evidence="2">Right handed beta helix domain-containing protein</fullName>
    </recommendedName>
</protein>
<accession>X0SZL4</accession>